<feature type="transmembrane region" description="Helical" evidence="5">
    <location>
        <begin position="71"/>
        <end position="92"/>
    </location>
</feature>
<feature type="transmembrane region" description="Helical" evidence="5">
    <location>
        <begin position="188"/>
        <end position="209"/>
    </location>
</feature>
<dbReference type="SUPFAM" id="SSF103481">
    <property type="entry name" value="Multidrug resistance efflux transporter EmrE"/>
    <property type="match status" value="2"/>
</dbReference>
<evidence type="ECO:0000256" key="4">
    <source>
        <dbReference type="ARBA" id="ARBA00023136"/>
    </source>
</evidence>
<dbReference type="InterPro" id="IPR037185">
    <property type="entry name" value="EmrE-like"/>
</dbReference>
<dbReference type="PANTHER" id="PTHR22911">
    <property type="entry name" value="ACYL-MALONYL CONDENSING ENZYME-RELATED"/>
    <property type="match status" value="1"/>
</dbReference>
<proteinExistence type="predicted"/>
<feature type="domain" description="EamA" evidence="6">
    <location>
        <begin position="158"/>
        <end position="287"/>
    </location>
</feature>
<keyword evidence="2 5" id="KW-0812">Transmembrane</keyword>
<protein>
    <submittedName>
        <fullName evidence="7">DMT family transporter</fullName>
    </submittedName>
</protein>
<sequence length="297" mass="32232">MKSSQQPIFPIGVRFMFLSALGFALMSACVKAGSQYGVPVFEIVAARALVSLIISYLDVKRKKISIWGNNHKLLFARGAVGTASLMCVYYSVTTLPLAEATILQYMHPVFTALLAVIFLKERIQPATLICIVMCLLGLYFILQSDSGTEISTALPPLSVLLALLGAFGSSIAYVIVKKLSRTEDSSVIIFYFPLVALPVSSLLIGDDFIMPDFNLIILLILVGVFTQVGQYGLTKAMQTQDAGRASAFAYVQIIVSILIGVVAFNEIPSLWTYLGGAMIVSGALINLFGQRLKISRR</sequence>
<evidence type="ECO:0000259" key="6">
    <source>
        <dbReference type="Pfam" id="PF00892"/>
    </source>
</evidence>
<evidence type="ECO:0000256" key="2">
    <source>
        <dbReference type="ARBA" id="ARBA00022692"/>
    </source>
</evidence>
<comment type="subcellular location">
    <subcellularLocation>
        <location evidence="1">Membrane</location>
        <topology evidence="1">Multi-pass membrane protein</topology>
    </subcellularLocation>
</comment>
<dbReference type="PANTHER" id="PTHR22911:SF6">
    <property type="entry name" value="SOLUTE CARRIER FAMILY 35 MEMBER G1"/>
    <property type="match status" value="1"/>
</dbReference>
<keyword evidence="4 5" id="KW-0472">Membrane</keyword>
<dbReference type="RefSeq" id="WP_087479150.1">
    <property type="nucleotide sequence ID" value="NZ_AP024883.1"/>
</dbReference>
<evidence type="ECO:0000313" key="7">
    <source>
        <dbReference type="EMBL" id="MDW6004112.1"/>
    </source>
</evidence>
<keyword evidence="3 5" id="KW-1133">Transmembrane helix</keyword>
<feature type="transmembrane region" description="Helical" evidence="5">
    <location>
        <begin position="12"/>
        <end position="34"/>
    </location>
</feature>
<dbReference type="Pfam" id="PF00892">
    <property type="entry name" value="EamA"/>
    <property type="match status" value="2"/>
</dbReference>
<evidence type="ECO:0000313" key="8">
    <source>
        <dbReference type="Proteomes" id="UP001283366"/>
    </source>
</evidence>
<evidence type="ECO:0000256" key="5">
    <source>
        <dbReference type="SAM" id="Phobius"/>
    </source>
</evidence>
<feature type="transmembrane region" description="Helical" evidence="5">
    <location>
        <begin position="154"/>
        <end position="176"/>
    </location>
</feature>
<accession>A0ABU4I972</accession>
<feature type="transmembrane region" description="Helical" evidence="5">
    <location>
        <begin position="98"/>
        <end position="119"/>
    </location>
</feature>
<feature type="transmembrane region" description="Helical" evidence="5">
    <location>
        <begin position="40"/>
        <end position="59"/>
    </location>
</feature>
<feature type="transmembrane region" description="Helical" evidence="5">
    <location>
        <begin position="245"/>
        <end position="264"/>
    </location>
</feature>
<organism evidence="7 8">
    <name type="scientific">Vibrio mangrovi</name>
    <dbReference type="NCBI Taxonomy" id="474394"/>
    <lineage>
        <taxon>Bacteria</taxon>
        <taxon>Pseudomonadati</taxon>
        <taxon>Pseudomonadota</taxon>
        <taxon>Gammaproteobacteria</taxon>
        <taxon>Vibrionales</taxon>
        <taxon>Vibrionaceae</taxon>
        <taxon>Vibrio</taxon>
    </lineage>
</organism>
<feature type="transmembrane region" description="Helical" evidence="5">
    <location>
        <begin position="126"/>
        <end position="142"/>
    </location>
</feature>
<name>A0ABU4I972_9VIBR</name>
<dbReference type="EMBL" id="JAWRCO010000001">
    <property type="protein sequence ID" value="MDW6004112.1"/>
    <property type="molecule type" value="Genomic_DNA"/>
</dbReference>
<dbReference type="InterPro" id="IPR000620">
    <property type="entry name" value="EamA_dom"/>
</dbReference>
<evidence type="ECO:0000256" key="3">
    <source>
        <dbReference type="ARBA" id="ARBA00022989"/>
    </source>
</evidence>
<feature type="transmembrane region" description="Helical" evidence="5">
    <location>
        <begin position="215"/>
        <end position="233"/>
    </location>
</feature>
<dbReference type="Proteomes" id="UP001283366">
    <property type="component" value="Unassembled WGS sequence"/>
</dbReference>
<feature type="transmembrane region" description="Helical" evidence="5">
    <location>
        <begin position="270"/>
        <end position="289"/>
    </location>
</feature>
<reference evidence="7 8" key="1">
    <citation type="submission" date="2023-11" db="EMBL/GenBank/DDBJ databases">
        <title>Plant-associative lifestyle of Vibrio porteresiae and its evolutionary dynamics.</title>
        <authorList>
            <person name="Rameshkumar N."/>
            <person name="Kirti K."/>
        </authorList>
    </citation>
    <scope>NUCLEOTIDE SEQUENCE [LARGE SCALE GENOMIC DNA]</scope>
    <source>
        <strain evidence="7 8">MSSRF38</strain>
    </source>
</reference>
<gene>
    <name evidence="7" type="ORF">SBX37_14725</name>
</gene>
<evidence type="ECO:0000256" key="1">
    <source>
        <dbReference type="ARBA" id="ARBA00004141"/>
    </source>
</evidence>
<keyword evidence="8" id="KW-1185">Reference proteome</keyword>
<dbReference type="Gene3D" id="1.10.3730.20">
    <property type="match status" value="1"/>
</dbReference>
<dbReference type="PROSITE" id="PS51257">
    <property type="entry name" value="PROKAR_LIPOPROTEIN"/>
    <property type="match status" value="1"/>
</dbReference>
<comment type="caution">
    <text evidence="7">The sequence shown here is derived from an EMBL/GenBank/DDBJ whole genome shotgun (WGS) entry which is preliminary data.</text>
</comment>
<feature type="domain" description="EamA" evidence="6">
    <location>
        <begin position="11"/>
        <end position="142"/>
    </location>
</feature>